<evidence type="ECO:0000313" key="3">
    <source>
        <dbReference type="EMBL" id="MBL7626664.1"/>
    </source>
</evidence>
<gene>
    <name evidence="3" type="ORF">I7412_05680</name>
</gene>
<feature type="region of interest" description="Disordered" evidence="1">
    <location>
        <begin position="277"/>
        <end position="302"/>
    </location>
</feature>
<name>A0A937RFX1_9ACTN</name>
<keyword evidence="2" id="KW-0812">Transmembrane</keyword>
<keyword evidence="2" id="KW-0472">Membrane</keyword>
<feature type="compositionally biased region" description="Low complexity" evidence="1">
    <location>
        <begin position="279"/>
        <end position="302"/>
    </location>
</feature>
<organism evidence="3 4">
    <name type="scientific">Frankia nepalensis</name>
    <dbReference type="NCBI Taxonomy" id="1836974"/>
    <lineage>
        <taxon>Bacteria</taxon>
        <taxon>Bacillati</taxon>
        <taxon>Actinomycetota</taxon>
        <taxon>Actinomycetes</taxon>
        <taxon>Frankiales</taxon>
        <taxon>Frankiaceae</taxon>
        <taxon>Frankia</taxon>
    </lineage>
</organism>
<dbReference type="EMBL" id="JAEACQ010000145">
    <property type="protein sequence ID" value="MBL7626664.1"/>
    <property type="molecule type" value="Genomic_DNA"/>
</dbReference>
<dbReference type="AlphaFoldDB" id="A0A937RFX1"/>
<evidence type="ECO:0000256" key="2">
    <source>
        <dbReference type="SAM" id="Phobius"/>
    </source>
</evidence>
<dbReference type="Proteomes" id="UP000604475">
    <property type="component" value="Unassembled WGS sequence"/>
</dbReference>
<feature type="transmembrane region" description="Helical" evidence="2">
    <location>
        <begin position="82"/>
        <end position="101"/>
    </location>
</feature>
<sequence>MEHPPRLPVPEPGSRVSLRGVFEITRLPPGRVRLAIINAVATGAPLAVGELTGRLSAGLTAALGAITAIYFPASSWGYRARALPVVAVGAVAATTLGAMAGGNAWRTALTVAGVGFLATILFTALLAPPPGPVPIIVACAVATQLPPGSASIEARAVLTLAGAVFAYLLTMAGARQDRAGPSRRAIIGALEALAGMLDTAGGPRADATRHEAAQAVRRAEVIVARDRTRGPLANVAGGLRRVFDAGIAYDTVTHHRPPSGVAARLRDHAASVARRDYEPAAPATAGGRGTPARLAAAARLAG</sequence>
<proteinExistence type="predicted"/>
<reference evidence="3" key="1">
    <citation type="submission" date="2020-12" db="EMBL/GenBank/DDBJ databases">
        <title>Genomic characterization of non-nitrogen-fixing Frankia strains.</title>
        <authorList>
            <person name="Carlos-Shanley C."/>
            <person name="Guerra T."/>
            <person name="Hahn D."/>
        </authorList>
    </citation>
    <scope>NUCLEOTIDE SEQUENCE</scope>
    <source>
        <strain evidence="3">CN6</strain>
    </source>
</reference>
<keyword evidence="2" id="KW-1133">Transmembrane helix</keyword>
<accession>A0A937RFX1</accession>
<comment type="caution">
    <text evidence="3">The sequence shown here is derived from an EMBL/GenBank/DDBJ whole genome shotgun (WGS) entry which is preliminary data.</text>
</comment>
<protein>
    <submittedName>
        <fullName evidence="3">FUSC family protein</fullName>
    </submittedName>
</protein>
<feature type="transmembrane region" description="Helical" evidence="2">
    <location>
        <begin position="156"/>
        <end position="174"/>
    </location>
</feature>
<keyword evidence="4" id="KW-1185">Reference proteome</keyword>
<evidence type="ECO:0000313" key="4">
    <source>
        <dbReference type="Proteomes" id="UP000604475"/>
    </source>
</evidence>
<feature type="non-terminal residue" evidence="3">
    <location>
        <position position="302"/>
    </location>
</feature>
<evidence type="ECO:0000256" key="1">
    <source>
        <dbReference type="SAM" id="MobiDB-lite"/>
    </source>
</evidence>
<feature type="transmembrane region" description="Helical" evidence="2">
    <location>
        <begin position="55"/>
        <end position="76"/>
    </location>
</feature>